<evidence type="ECO:0000256" key="1">
    <source>
        <dbReference type="SAM" id="MobiDB-lite"/>
    </source>
</evidence>
<reference evidence="2 3" key="1">
    <citation type="submission" date="2013-11" db="EMBL/GenBank/DDBJ databases">
        <title>The Genome Sequence of Phytophthora parasitica P10297.</title>
        <authorList>
            <consortium name="The Broad Institute Genomics Platform"/>
            <person name="Russ C."/>
            <person name="Tyler B."/>
            <person name="Panabieres F."/>
            <person name="Shan W."/>
            <person name="Tripathy S."/>
            <person name="Grunwald N."/>
            <person name="Machado M."/>
            <person name="Johnson C.S."/>
            <person name="Walker B."/>
            <person name="Young S.K."/>
            <person name="Zeng Q."/>
            <person name="Gargeya S."/>
            <person name="Fitzgerald M."/>
            <person name="Haas B."/>
            <person name="Abouelleil A."/>
            <person name="Allen A.W."/>
            <person name="Alvarado L."/>
            <person name="Arachchi H.M."/>
            <person name="Berlin A.M."/>
            <person name="Chapman S.B."/>
            <person name="Gainer-Dewar J."/>
            <person name="Goldberg J."/>
            <person name="Griggs A."/>
            <person name="Gujja S."/>
            <person name="Hansen M."/>
            <person name="Howarth C."/>
            <person name="Imamovic A."/>
            <person name="Ireland A."/>
            <person name="Larimer J."/>
            <person name="McCowan C."/>
            <person name="Murphy C."/>
            <person name="Pearson M."/>
            <person name="Poon T.W."/>
            <person name="Priest M."/>
            <person name="Roberts A."/>
            <person name="Saif S."/>
            <person name="Shea T."/>
            <person name="Sisk P."/>
            <person name="Sykes S."/>
            <person name="Wortman J."/>
            <person name="Nusbaum C."/>
            <person name="Birren B."/>
        </authorList>
    </citation>
    <scope>NUCLEOTIDE SEQUENCE [LARGE SCALE GENOMIC DNA]</scope>
    <source>
        <strain evidence="2 3">P10297</strain>
    </source>
</reference>
<proteinExistence type="predicted"/>
<dbReference type="EMBL" id="ANIY01000818">
    <property type="protein sequence ID" value="ETP51411.1"/>
    <property type="molecule type" value="Genomic_DNA"/>
</dbReference>
<feature type="region of interest" description="Disordered" evidence="1">
    <location>
        <begin position="78"/>
        <end position="107"/>
    </location>
</feature>
<organism evidence="2 3">
    <name type="scientific">Phytophthora nicotianae P10297</name>
    <dbReference type="NCBI Taxonomy" id="1317064"/>
    <lineage>
        <taxon>Eukaryota</taxon>
        <taxon>Sar</taxon>
        <taxon>Stramenopiles</taxon>
        <taxon>Oomycota</taxon>
        <taxon>Peronosporomycetes</taxon>
        <taxon>Peronosporales</taxon>
        <taxon>Peronosporaceae</taxon>
        <taxon>Phytophthora</taxon>
    </lineage>
</organism>
<name>W2ZWP9_PHYNI</name>
<dbReference type="AlphaFoldDB" id="W2ZWP9"/>
<dbReference type="Proteomes" id="UP000018948">
    <property type="component" value="Unassembled WGS sequence"/>
</dbReference>
<comment type="caution">
    <text evidence="2">The sequence shown here is derived from an EMBL/GenBank/DDBJ whole genome shotgun (WGS) entry which is preliminary data.</text>
</comment>
<sequence length="150" mass="17135">MSQKKMNKEMWIVDLKTYLSREPGKLDTDDYAVEEGWLFFYCPHARKFGEERDLAGKHVVQENLRRTHARTLRQATPVSTEIAQGEHGAEKWRRQPTRIPSSAGSAHVKRYTSIEGDVNAGSDAIAGQHPPPRLGCPQMVHNIQHQLRHE</sequence>
<evidence type="ECO:0000313" key="2">
    <source>
        <dbReference type="EMBL" id="ETP51411.1"/>
    </source>
</evidence>
<accession>W2ZWP9</accession>
<gene>
    <name evidence="2" type="ORF">F442_03455</name>
</gene>
<evidence type="ECO:0000313" key="3">
    <source>
        <dbReference type="Proteomes" id="UP000018948"/>
    </source>
</evidence>
<protein>
    <submittedName>
        <fullName evidence="2">Uncharacterized protein</fullName>
    </submittedName>
</protein>